<feature type="compositionally biased region" description="Basic and acidic residues" evidence="4">
    <location>
        <begin position="1"/>
        <end position="11"/>
    </location>
</feature>
<dbReference type="GO" id="GO:0032044">
    <property type="term" value="C:DSIF complex"/>
    <property type="evidence" value="ECO:0007669"/>
    <property type="project" value="TreeGrafter"/>
</dbReference>
<dbReference type="CDD" id="cd09888">
    <property type="entry name" value="NGN_Euk"/>
    <property type="match status" value="1"/>
</dbReference>
<feature type="compositionally biased region" description="Basic and acidic residues" evidence="4">
    <location>
        <begin position="1259"/>
        <end position="1286"/>
    </location>
</feature>
<feature type="domain" description="KOW" evidence="5">
    <location>
        <begin position="474"/>
        <end position="501"/>
    </location>
</feature>
<keyword evidence="7" id="KW-1185">Reference proteome</keyword>
<feature type="compositionally biased region" description="Polar residues" evidence="4">
    <location>
        <begin position="1348"/>
        <end position="1364"/>
    </location>
</feature>
<dbReference type="Pfam" id="PF23042">
    <property type="entry name" value="KOW1_SPT5"/>
    <property type="match status" value="1"/>
</dbReference>
<feature type="region of interest" description="Disordered" evidence="4">
    <location>
        <begin position="545"/>
        <end position="567"/>
    </location>
</feature>
<dbReference type="InterPro" id="IPR008991">
    <property type="entry name" value="Translation_prot_SH3-like_sf"/>
</dbReference>
<dbReference type="InterPro" id="IPR041977">
    <property type="entry name" value="KOW_Spt5_4"/>
</dbReference>
<sequence length="1481" mass="156822">MSSKGKGKEVAGNDSYGSKRKRDQDNDKTGGNRKNRAVLQFFDDEAGDAGGHESSDDSIFGNDFFDDLFGSDPEAKEEPVKAQFLPFLPKEEEMSEDELDKMLAERYNSGSGAVRSAEDSNKNIHRSAHIDSTFPSSKDPVIWKVKCAVGRERHSVFCLMQKYVELRALGTKLQIISAISLDHVKGFIFVEAEKQVDLNEACKGLTNIFLSRTSKVATNDISQLLSTRTKSIEISEGTWARVKSGTYKGDIAQVVAVNDARKRATVKLIPRIDLQALAQKFGGGRASKKTSNPTPRLVGLSELDEFRPLIQLRRDRDTDLIFQVLDGLMLKDGYLYKKVPLDSLNFSGVKPSEDEISKFNSSEKGESNDLEWLSQLYGGREKKRPMKSSNVSDKGGGKGEGSSSNPSMPTGYEIYDLVCFGRKDFGIILGFEKDSCKIMKNSPEGPVVVTVDPRQLTTALSDTKFTALDQKKKTLSLGDTVKVVEGPSQGRQGIVKQIYRGIVFLNDENEENDGYFCAMSFMCEKVKLFEDAYQLGEEGASAVVDIPSSPQSHMPRERNREFGRDDKDVPFSVGQTLRIRVGPLKGYLCRVLAMRYSDVTVKLNSQTKILTVKSEHLSEVRKISSIPASDDIISKPSDTLGNLDSSGDWINGAGTSTESNGWNVGGVTTERSGWPTFPVSEVVTAEQSMAGSISSWDNHPEKDATDAGGWGGGTDANQNTAWGGWSSKNHADGKKDNEVSGSTWGQAAEASKDAADTAGWKNEPATTQSSAWASKGNWGGERSNTEAADQVGWSKKTSDAGQSGWGNKTYDGEQASWGKKLSDGNQDGWAKKTSDGDQGGGGILTSDAVQDGWGKKTSDGEHGGLGKKTSDGDQGGWGKKTSDGEHGGWGKKTSDEDRGGWGKKTSDGHQGGWGSKTSDGDQSGLGSETSHGDQGGWGKKISDGQQAGWSNKTSDRDQGGWGKKTSDEEHGGWGKKTSDEHQGSWGSKTSDGNHSGWGSKISDGQQCGWGEKISDGQQSGWGKKTADRDQSGCGKNTSDEELGGWGKRTSDGHQGGWGIKTSDGNQSGWGSKNSDADQGGCGSKTSDGEHAGWGKKSSDGHQGGLGCKTADGNQRGWGSKTSDGDQGGWGSKTSDGVQGGGGWGKKTSDGDQGGWGKKTSGGDLGGGGWVRKTSEGDQGGESWGKKTSEGDQGGWGKRTSDGDHGGGGWGRKTSSGDEGGGGWGKKTPEGDQGGGSWGKKTFDEGQGGYSNNFSGARGGFERGSFRGRGRFERGGFRGRGSFDRGGRRGGFGGRDQGRDGNGGGWKDGDSFKQRRWSSNDRGGGQDNETSSSNKAGWSKEHGSADVGDSSTVKHTQGGSWSSGGVSLELGSAVNNQSSGWSEWGKGNSASGSKGFDGSSSSQAGNWGRSDEAGGWKMASSTSQGGWSKEPVIGKADGSQPLAQGWNSGSGSSAGASAPNSQSIGWGNRGTGWNKDAGGADA</sequence>
<feature type="compositionally biased region" description="Basic and acidic residues" evidence="4">
    <location>
        <begin position="853"/>
        <end position="871"/>
    </location>
</feature>
<dbReference type="InterPro" id="IPR014722">
    <property type="entry name" value="Rib_uL2_dom2"/>
</dbReference>
<name>A0A7N0T6T3_KALFE</name>
<dbReference type="InterPro" id="IPR039385">
    <property type="entry name" value="NGN_Euk"/>
</dbReference>
<dbReference type="GO" id="GO:0003729">
    <property type="term" value="F:mRNA binding"/>
    <property type="evidence" value="ECO:0007669"/>
    <property type="project" value="TreeGrafter"/>
</dbReference>
<keyword evidence="3" id="KW-0539">Nucleus</keyword>
<evidence type="ECO:0000256" key="1">
    <source>
        <dbReference type="ARBA" id="ARBA00004123"/>
    </source>
</evidence>
<feature type="compositionally biased region" description="Polar residues" evidence="4">
    <location>
        <begin position="943"/>
        <end position="952"/>
    </location>
</feature>
<feature type="compositionally biased region" description="Polar residues" evidence="4">
    <location>
        <begin position="1062"/>
        <end position="1073"/>
    </location>
</feature>
<dbReference type="Gramene" id="Kaladp0024s0372.1.v1.1">
    <property type="protein sequence ID" value="Kaladp0024s0372.1.v1.1"/>
    <property type="gene ID" value="Kaladp0024s0372.v1.1"/>
</dbReference>
<dbReference type="InterPro" id="IPR041978">
    <property type="entry name" value="KOW_Spt5_5"/>
</dbReference>
<comment type="subcellular location">
    <subcellularLocation>
        <location evidence="1">Nucleus</location>
    </subcellularLocation>
</comment>
<feature type="compositionally biased region" description="Basic and acidic residues" evidence="4">
    <location>
        <begin position="953"/>
        <end position="982"/>
    </location>
</feature>
<dbReference type="CDD" id="cd06081">
    <property type="entry name" value="KOW_Spt5_1"/>
    <property type="match status" value="1"/>
</dbReference>
<feature type="compositionally biased region" description="Gly residues" evidence="4">
    <location>
        <begin position="1288"/>
        <end position="1305"/>
    </location>
</feature>
<feature type="compositionally biased region" description="Basic and acidic residues" evidence="4">
    <location>
        <begin position="880"/>
        <end position="907"/>
    </location>
</feature>
<dbReference type="GO" id="GO:0032784">
    <property type="term" value="P:regulation of DNA-templated transcription elongation"/>
    <property type="evidence" value="ECO:0007669"/>
    <property type="project" value="InterPro"/>
</dbReference>
<dbReference type="SUPFAM" id="SSF50104">
    <property type="entry name" value="Translation proteins SH3-like domain"/>
    <property type="match status" value="1"/>
</dbReference>
<dbReference type="Pfam" id="PF23290">
    <property type="entry name" value="KOW5_SPT5"/>
    <property type="match status" value="1"/>
</dbReference>
<proteinExistence type="inferred from homology"/>
<dbReference type="GO" id="GO:0006368">
    <property type="term" value="P:transcription elongation by RNA polymerase II"/>
    <property type="evidence" value="ECO:0007669"/>
    <property type="project" value="TreeGrafter"/>
</dbReference>
<dbReference type="GO" id="GO:0003682">
    <property type="term" value="F:chromatin binding"/>
    <property type="evidence" value="ECO:0007669"/>
    <property type="project" value="EnsemblPlants"/>
</dbReference>
<evidence type="ECO:0000313" key="7">
    <source>
        <dbReference type="Proteomes" id="UP000594263"/>
    </source>
</evidence>
<feature type="domain" description="KOW" evidence="5">
    <location>
        <begin position="233"/>
        <end position="260"/>
    </location>
</feature>
<feature type="compositionally biased region" description="Polar residues" evidence="4">
    <location>
        <begin position="984"/>
        <end position="993"/>
    </location>
</feature>
<evidence type="ECO:0000259" key="5">
    <source>
        <dbReference type="SMART" id="SM00739"/>
    </source>
</evidence>
<dbReference type="InterPro" id="IPR036735">
    <property type="entry name" value="NGN_dom_sf"/>
</dbReference>
<feature type="region of interest" description="Disordered" evidence="4">
    <location>
        <begin position="688"/>
        <end position="1481"/>
    </location>
</feature>
<feature type="compositionally biased region" description="Polar residues" evidence="4">
    <location>
        <begin position="1326"/>
        <end position="1335"/>
    </location>
</feature>
<feature type="domain" description="KOW" evidence="5">
    <location>
        <begin position="570"/>
        <end position="597"/>
    </location>
</feature>
<dbReference type="InterPro" id="IPR005100">
    <property type="entry name" value="NGN-domain"/>
</dbReference>
<feature type="compositionally biased region" description="Polar residues" evidence="4">
    <location>
        <begin position="915"/>
        <end position="929"/>
    </location>
</feature>
<organism evidence="6 7">
    <name type="scientific">Kalanchoe fedtschenkoi</name>
    <name type="common">Lavender scallops</name>
    <name type="synonym">South American air plant</name>
    <dbReference type="NCBI Taxonomy" id="63787"/>
    <lineage>
        <taxon>Eukaryota</taxon>
        <taxon>Viridiplantae</taxon>
        <taxon>Streptophyta</taxon>
        <taxon>Embryophyta</taxon>
        <taxon>Tracheophyta</taxon>
        <taxon>Spermatophyta</taxon>
        <taxon>Magnoliopsida</taxon>
        <taxon>eudicotyledons</taxon>
        <taxon>Gunneridae</taxon>
        <taxon>Pentapetalae</taxon>
        <taxon>Saxifragales</taxon>
        <taxon>Crassulaceae</taxon>
        <taxon>Kalanchoe</taxon>
    </lineage>
</organism>
<dbReference type="GO" id="GO:0006357">
    <property type="term" value="P:regulation of transcription by RNA polymerase II"/>
    <property type="evidence" value="ECO:0007669"/>
    <property type="project" value="InterPro"/>
</dbReference>
<dbReference type="Pfam" id="PF23037">
    <property type="entry name" value="KOWx_SPT5"/>
    <property type="match status" value="1"/>
</dbReference>
<evidence type="ECO:0000313" key="6">
    <source>
        <dbReference type="EnsemblPlants" id="Kaladp0024s0372.1.v1.1"/>
    </source>
</evidence>
<dbReference type="CDD" id="cd06084">
    <property type="entry name" value="KOW_Spt5_4"/>
    <property type="match status" value="1"/>
</dbReference>
<dbReference type="Gene3D" id="2.30.30.30">
    <property type="match status" value="2"/>
</dbReference>
<feature type="region of interest" description="Disordered" evidence="4">
    <location>
        <begin position="381"/>
        <end position="407"/>
    </location>
</feature>
<dbReference type="PANTHER" id="PTHR11125:SF8">
    <property type="entry name" value="PROTEIN RNA-DIRECTED DNA METHYLATION 3"/>
    <property type="match status" value="1"/>
</dbReference>
<feature type="compositionally biased region" description="Low complexity" evidence="4">
    <location>
        <begin position="1442"/>
        <end position="1462"/>
    </location>
</feature>
<evidence type="ECO:0000256" key="2">
    <source>
        <dbReference type="ARBA" id="ARBA00006956"/>
    </source>
</evidence>
<dbReference type="Pfam" id="PF23291">
    <property type="entry name" value="KOW4_SPT5"/>
    <property type="match status" value="1"/>
</dbReference>
<feature type="compositionally biased region" description="Basic and acidic residues" evidence="4">
    <location>
        <begin position="554"/>
        <end position="567"/>
    </location>
</feature>
<evidence type="ECO:0000256" key="4">
    <source>
        <dbReference type="SAM" id="MobiDB-lite"/>
    </source>
</evidence>
<feature type="compositionally biased region" description="Basic and acidic residues" evidence="4">
    <location>
        <begin position="1086"/>
        <end position="1099"/>
    </location>
</feature>
<dbReference type="GO" id="GO:0080188">
    <property type="term" value="P:gene silencing by siRNA-directed DNA methylation"/>
    <property type="evidence" value="ECO:0007669"/>
    <property type="project" value="EnsemblPlants"/>
</dbReference>
<comment type="similarity">
    <text evidence="2">Belongs to the SPT5 family.</text>
</comment>
<dbReference type="Gene3D" id="3.30.70.940">
    <property type="entry name" value="NusG, N-terminal domain"/>
    <property type="match status" value="1"/>
</dbReference>
<feature type="compositionally biased region" description="Polar residues" evidence="4">
    <location>
        <begin position="688"/>
        <end position="697"/>
    </location>
</feature>
<dbReference type="EnsemblPlants" id="Kaladp0024s0372.1.v1.1">
    <property type="protein sequence ID" value="Kaladp0024s0372.1.v1.1"/>
    <property type="gene ID" value="Kaladp0024s0372.v1.1"/>
</dbReference>
<dbReference type="InterPro" id="IPR005824">
    <property type="entry name" value="KOW"/>
</dbReference>
<dbReference type="InterPro" id="IPR057936">
    <property type="entry name" value="KOWx_Spt5"/>
</dbReference>
<dbReference type="InterPro" id="IPR039659">
    <property type="entry name" value="SPT5"/>
</dbReference>
<dbReference type="Proteomes" id="UP000594263">
    <property type="component" value="Unplaced"/>
</dbReference>
<protein>
    <recommendedName>
        <fullName evidence="5">KOW domain-containing protein</fullName>
    </recommendedName>
</protein>
<dbReference type="OMA" id="QSSGWNR"/>
<accession>A0A7N0T6T3</accession>
<dbReference type="InterPro" id="IPR041973">
    <property type="entry name" value="KOW_Spt5_1"/>
</dbReference>
<feature type="compositionally biased region" description="Basic and acidic residues" evidence="4">
    <location>
        <begin position="729"/>
        <end position="738"/>
    </location>
</feature>
<reference evidence="6" key="1">
    <citation type="submission" date="2021-01" db="UniProtKB">
        <authorList>
            <consortium name="EnsemblPlants"/>
        </authorList>
    </citation>
    <scope>IDENTIFICATION</scope>
</reference>
<feature type="region of interest" description="Disordered" evidence="4">
    <location>
        <begin position="1"/>
        <end position="60"/>
    </location>
</feature>
<dbReference type="PANTHER" id="PTHR11125">
    <property type="entry name" value="SUPPRESSOR OF TY 5"/>
    <property type="match status" value="1"/>
</dbReference>
<evidence type="ECO:0000256" key="3">
    <source>
        <dbReference type="ARBA" id="ARBA00023242"/>
    </source>
</evidence>
<feature type="compositionally biased region" description="Low complexity" evidence="4">
    <location>
        <begin position="1388"/>
        <end position="1401"/>
    </location>
</feature>
<dbReference type="SMART" id="SM00739">
    <property type="entry name" value="KOW"/>
    <property type="match status" value="3"/>
</dbReference>
<dbReference type="FunFam" id="2.30.30.30:FF:000053">
    <property type="entry name" value="Protein RNA-directed DNA methylation 3"/>
    <property type="match status" value="1"/>
</dbReference>
<dbReference type="Pfam" id="PF03439">
    <property type="entry name" value="Spt5-NGN"/>
    <property type="match status" value="1"/>
</dbReference>
<dbReference type="GO" id="GO:0030422">
    <property type="term" value="P:siRNA processing"/>
    <property type="evidence" value="ECO:0007669"/>
    <property type="project" value="EnsemblPlants"/>
</dbReference>